<accession>A0A481Z463</accession>
<protein>
    <submittedName>
        <fullName evidence="1">Uncharacterized protein</fullName>
    </submittedName>
</protein>
<proteinExistence type="predicted"/>
<sequence length="33" mass="3775">METGHKTEIAIADITNANTIEDQKFIFEMKYAT</sequence>
<reference evidence="1" key="1">
    <citation type="journal article" date="2019" name="MBio">
        <title>Virus Genomes from Deep Sea Sediments Expand the Ocean Megavirome and Support Independent Origins of Viral Gigantism.</title>
        <authorList>
            <person name="Backstrom D."/>
            <person name="Yutin N."/>
            <person name="Jorgensen S.L."/>
            <person name="Dharamshi J."/>
            <person name="Homa F."/>
            <person name="Zaremba-Niedwiedzka K."/>
            <person name="Spang A."/>
            <person name="Wolf Y.I."/>
            <person name="Koonin E.V."/>
            <person name="Ettema T.J."/>
        </authorList>
    </citation>
    <scope>NUCLEOTIDE SEQUENCE</scope>
</reference>
<gene>
    <name evidence="1" type="ORF">LCPAC104_01970</name>
</gene>
<name>A0A481Z463_9VIRU</name>
<evidence type="ECO:0000313" key="1">
    <source>
        <dbReference type="EMBL" id="QBK90698.1"/>
    </source>
</evidence>
<organism evidence="1">
    <name type="scientific">Pithovirus LCPAC104</name>
    <dbReference type="NCBI Taxonomy" id="2506589"/>
    <lineage>
        <taxon>Viruses</taxon>
        <taxon>Pithoviruses</taxon>
    </lineage>
</organism>
<dbReference type="EMBL" id="MK500497">
    <property type="protein sequence ID" value="QBK90698.1"/>
    <property type="molecule type" value="Genomic_DNA"/>
</dbReference>